<evidence type="ECO:0000256" key="3">
    <source>
        <dbReference type="ARBA" id="ARBA00022737"/>
    </source>
</evidence>
<dbReference type="SMART" id="SM00355">
    <property type="entry name" value="ZnF_C2H2"/>
    <property type="match status" value="9"/>
</dbReference>
<evidence type="ECO:0000256" key="8">
    <source>
        <dbReference type="ARBA" id="ARBA00023163"/>
    </source>
</evidence>
<feature type="domain" description="C2H2-type" evidence="12">
    <location>
        <begin position="227"/>
        <end position="254"/>
    </location>
</feature>
<feature type="domain" description="C2H2-type" evidence="12">
    <location>
        <begin position="310"/>
        <end position="337"/>
    </location>
</feature>
<name>A0A553R8S1_9TELE</name>
<protein>
    <recommendedName>
        <fullName evidence="12">C2H2-type domain-containing protein</fullName>
    </recommendedName>
</protein>
<dbReference type="Proteomes" id="UP000316079">
    <property type="component" value="Unassembled WGS sequence"/>
</dbReference>
<evidence type="ECO:0000256" key="11">
    <source>
        <dbReference type="SAM" id="MobiDB-lite"/>
    </source>
</evidence>
<dbReference type="GO" id="GO:0003677">
    <property type="term" value="F:DNA binding"/>
    <property type="evidence" value="ECO:0007669"/>
    <property type="project" value="UniProtKB-KW"/>
</dbReference>
<evidence type="ECO:0000256" key="2">
    <source>
        <dbReference type="ARBA" id="ARBA00022723"/>
    </source>
</evidence>
<feature type="compositionally biased region" description="Basic and acidic residues" evidence="11">
    <location>
        <begin position="387"/>
        <end position="407"/>
    </location>
</feature>
<dbReference type="InterPro" id="IPR013087">
    <property type="entry name" value="Znf_C2H2_type"/>
</dbReference>
<comment type="caution">
    <text evidence="13">The sequence shown here is derived from an EMBL/GenBank/DDBJ whole genome shotgun (WGS) entry which is preliminary data.</text>
</comment>
<evidence type="ECO:0000256" key="4">
    <source>
        <dbReference type="ARBA" id="ARBA00022771"/>
    </source>
</evidence>
<keyword evidence="2" id="KW-0479">Metal-binding</keyword>
<dbReference type="InterPro" id="IPR036236">
    <property type="entry name" value="Znf_C2H2_sf"/>
</dbReference>
<gene>
    <name evidence="13" type="ORF">DNTS_005265</name>
</gene>
<dbReference type="Pfam" id="PF13912">
    <property type="entry name" value="zf-C2H2_6"/>
    <property type="match status" value="1"/>
</dbReference>
<feature type="domain" description="C2H2-type" evidence="12">
    <location>
        <begin position="161"/>
        <end position="188"/>
    </location>
</feature>
<dbReference type="SUPFAM" id="SSF57667">
    <property type="entry name" value="beta-beta-alpha zinc fingers"/>
    <property type="match status" value="4"/>
</dbReference>
<dbReference type="GO" id="GO:0005634">
    <property type="term" value="C:nucleus"/>
    <property type="evidence" value="ECO:0007669"/>
    <property type="project" value="UniProtKB-SubCell"/>
</dbReference>
<keyword evidence="5" id="KW-0862">Zinc</keyword>
<feature type="domain" description="C2H2-type" evidence="12">
    <location>
        <begin position="133"/>
        <end position="160"/>
    </location>
</feature>
<dbReference type="GO" id="GO:0003700">
    <property type="term" value="F:DNA-binding transcription factor activity"/>
    <property type="evidence" value="ECO:0007669"/>
    <property type="project" value="UniProtKB-ARBA"/>
</dbReference>
<dbReference type="FunFam" id="3.30.160.60:FF:000618">
    <property type="entry name" value="zinc finger protein 341 isoform X1"/>
    <property type="match status" value="1"/>
</dbReference>
<dbReference type="PANTHER" id="PTHR47772">
    <property type="entry name" value="ZINC FINGER PROTEIN 200"/>
    <property type="match status" value="1"/>
</dbReference>
<evidence type="ECO:0000256" key="7">
    <source>
        <dbReference type="ARBA" id="ARBA00023125"/>
    </source>
</evidence>
<keyword evidence="3" id="KW-0677">Repeat</keyword>
<evidence type="ECO:0000313" key="14">
    <source>
        <dbReference type="Proteomes" id="UP000316079"/>
    </source>
</evidence>
<keyword evidence="7" id="KW-0238">DNA-binding</keyword>
<keyword evidence="9" id="KW-0539">Nucleus</keyword>
<dbReference type="FunFam" id="3.30.160.60:FF:000867">
    <property type="entry name" value="Zinc finger protein 341"/>
    <property type="match status" value="1"/>
</dbReference>
<proteinExistence type="predicted"/>
<dbReference type="FunFam" id="3.30.160.60:FF:001132">
    <property type="entry name" value="Zinc finger protein 341"/>
    <property type="match status" value="1"/>
</dbReference>
<reference evidence="13 14" key="1">
    <citation type="journal article" date="2019" name="Sci. Data">
        <title>Hybrid genome assembly and annotation of Danionella translucida.</title>
        <authorList>
            <person name="Kadobianskyi M."/>
            <person name="Schulze L."/>
            <person name="Schuelke M."/>
            <person name="Judkewitz B."/>
        </authorList>
    </citation>
    <scope>NUCLEOTIDE SEQUENCE [LARGE SCALE GENOMIC DNA]</scope>
    <source>
        <strain evidence="13 14">Bolton</strain>
    </source>
</reference>
<dbReference type="FunFam" id="3.30.160.60:FF:000611">
    <property type="entry name" value="zinc finger protein 341 isoform X1"/>
    <property type="match status" value="1"/>
</dbReference>
<feature type="domain" description="C2H2-type" evidence="12">
    <location>
        <begin position="107"/>
        <end position="136"/>
    </location>
</feature>
<dbReference type="EMBL" id="SRMA01025157">
    <property type="protein sequence ID" value="TRY98553.1"/>
    <property type="molecule type" value="Genomic_DNA"/>
</dbReference>
<dbReference type="PROSITE" id="PS50157">
    <property type="entry name" value="ZINC_FINGER_C2H2_2"/>
    <property type="match status" value="8"/>
</dbReference>
<keyword evidence="14" id="KW-1185">Reference proteome</keyword>
<sequence>MKPFRRCRKTCRWSVQSFERSQTKTGSVHVDKQNVYVSQVYRCVLKSCSQTFEKLDDFLAHTNTHQEQLTYRCHQCSKVFQTLFELGLHQYTHTHSLLNQRRDSGSYRCTKCQSKYSTQEALEQHLLTAAHNFPCPHCQKVFPCERYFRRHLSTHSAGRKFKCQICKKFFKTEHYLKLHSQIHSGSSCSSLRLSHPSLVDYGRAVLLLRRRTDVRGAVLLFPGEKPFKCSVCEASFNRKDKVKRHMLIHEPFKKYKCPFRTHVGCSKEFNRADKLKAHILSHSGEAITLSPARGPSGGDPSVSHAGIKPFKCAACEKSFSRRAHMLEHQRTHTDDYRFRCRVCTLGFKRRRELREHRCSGKGSAAEHAEEHGEKAPEVMMAIIGGVKETREEEQRNEGVENDTRLNELQEEGDGLMDEPISFQNEG</sequence>
<dbReference type="Pfam" id="PF00096">
    <property type="entry name" value="zf-C2H2"/>
    <property type="match status" value="4"/>
</dbReference>
<evidence type="ECO:0000256" key="1">
    <source>
        <dbReference type="ARBA" id="ARBA00004123"/>
    </source>
</evidence>
<evidence type="ECO:0000259" key="12">
    <source>
        <dbReference type="PROSITE" id="PS50157"/>
    </source>
</evidence>
<dbReference type="GO" id="GO:0008270">
    <property type="term" value="F:zinc ion binding"/>
    <property type="evidence" value="ECO:0007669"/>
    <property type="project" value="UniProtKB-KW"/>
</dbReference>
<comment type="subcellular location">
    <subcellularLocation>
        <location evidence="1">Nucleus</location>
    </subcellularLocation>
</comment>
<dbReference type="FunFam" id="3.30.160.60:FF:001031">
    <property type="entry name" value="zinc finger protein 341 isoform X1"/>
    <property type="match status" value="1"/>
</dbReference>
<evidence type="ECO:0000256" key="5">
    <source>
        <dbReference type="ARBA" id="ARBA00022833"/>
    </source>
</evidence>
<dbReference type="GO" id="GO:0045893">
    <property type="term" value="P:positive regulation of DNA-templated transcription"/>
    <property type="evidence" value="ECO:0007669"/>
    <property type="project" value="UniProtKB-ARBA"/>
</dbReference>
<evidence type="ECO:0000256" key="10">
    <source>
        <dbReference type="PROSITE-ProRule" id="PRU00042"/>
    </source>
</evidence>
<dbReference type="PANTHER" id="PTHR47772:SF13">
    <property type="entry name" value="GASTRULA ZINC FINGER PROTEIN XLCGF49.1-LIKE-RELATED"/>
    <property type="match status" value="1"/>
</dbReference>
<accession>A0A553R8S1</accession>
<dbReference type="OrthoDB" id="10064525at2759"/>
<evidence type="ECO:0000256" key="9">
    <source>
        <dbReference type="ARBA" id="ARBA00023242"/>
    </source>
</evidence>
<dbReference type="PROSITE" id="PS00028">
    <property type="entry name" value="ZINC_FINGER_C2H2_1"/>
    <property type="match status" value="5"/>
</dbReference>
<feature type="domain" description="C2H2-type" evidence="12">
    <location>
        <begin position="255"/>
        <end position="287"/>
    </location>
</feature>
<feature type="region of interest" description="Disordered" evidence="11">
    <location>
        <begin position="385"/>
        <end position="426"/>
    </location>
</feature>
<dbReference type="Gene3D" id="3.30.160.60">
    <property type="entry name" value="Classic Zinc Finger"/>
    <property type="match status" value="6"/>
</dbReference>
<organism evidence="13 14">
    <name type="scientific">Danionella cerebrum</name>
    <dbReference type="NCBI Taxonomy" id="2873325"/>
    <lineage>
        <taxon>Eukaryota</taxon>
        <taxon>Metazoa</taxon>
        <taxon>Chordata</taxon>
        <taxon>Craniata</taxon>
        <taxon>Vertebrata</taxon>
        <taxon>Euteleostomi</taxon>
        <taxon>Actinopterygii</taxon>
        <taxon>Neopterygii</taxon>
        <taxon>Teleostei</taxon>
        <taxon>Ostariophysi</taxon>
        <taxon>Cypriniformes</taxon>
        <taxon>Danionidae</taxon>
        <taxon>Danioninae</taxon>
        <taxon>Danionella</taxon>
    </lineage>
</organism>
<keyword evidence="4 10" id="KW-0863">Zinc-finger</keyword>
<feature type="domain" description="C2H2-type" evidence="12">
    <location>
        <begin position="41"/>
        <end position="70"/>
    </location>
</feature>
<dbReference type="AlphaFoldDB" id="A0A553R8S1"/>
<evidence type="ECO:0000256" key="6">
    <source>
        <dbReference type="ARBA" id="ARBA00023015"/>
    </source>
</evidence>
<evidence type="ECO:0000313" key="13">
    <source>
        <dbReference type="EMBL" id="TRY98553.1"/>
    </source>
</evidence>
<dbReference type="STRING" id="623744.A0A553R8S1"/>
<dbReference type="InterPro" id="IPR050636">
    <property type="entry name" value="C2H2-ZF_domain-containing"/>
</dbReference>
<keyword evidence="8" id="KW-0804">Transcription</keyword>
<keyword evidence="6" id="KW-0805">Transcription regulation</keyword>
<feature type="domain" description="C2H2-type" evidence="12">
    <location>
        <begin position="71"/>
        <end position="94"/>
    </location>
</feature>